<gene>
    <name evidence="1" type="ORF">H5410_015655</name>
</gene>
<sequence>MEEVKRDLMKNLDFDIKDDASMASAIILMMIHVLRGEGQDLEDEEEDLETILKLTNNRWKNLPPKTTDKGKTKYNSG</sequence>
<comment type="caution">
    <text evidence="1">The sequence shown here is derived from an EMBL/GenBank/DDBJ whole genome shotgun (WGS) entry which is preliminary data.</text>
</comment>
<reference evidence="1 2" key="1">
    <citation type="submission" date="2020-09" db="EMBL/GenBank/DDBJ databases">
        <title>De no assembly of potato wild relative species, Solanum commersonii.</title>
        <authorList>
            <person name="Cho K."/>
        </authorList>
    </citation>
    <scope>NUCLEOTIDE SEQUENCE [LARGE SCALE GENOMIC DNA]</scope>
    <source>
        <strain evidence="1">LZ3.2</strain>
        <tissue evidence="1">Leaf</tissue>
    </source>
</reference>
<dbReference type="AlphaFoldDB" id="A0A9J5ZV64"/>
<evidence type="ECO:0000313" key="1">
    <source>
        <dbReference type="EMBL" id="KAG5615831.1"/>
    </source>
</evidence>
<dbReference type="EMBL" id="JACXVP010000003">
    <property type="protein sequence ID" value="KAG5615831.1"/>
    <property type="molecule type" value="Genomic_DNA"/>
</dbReference>
<accession>A0A9J5ZV64</accession>
<evidence type="ECO:0000313" key="2">
    <source>
        <dbReference type="Proteomes" id="UP000824120"/>
    </source>
</evidence>
<keyword evidence="2" id="KW-1185">Reference proteome</keyword>
<protein>
    <submittedName>
        <fullName evidence="1">Uncharacterized protein</fullName>
    </submittedName>
</protein>
<proteinExistence type="predicted"/>
<name>A0A9J5ZV64_SOLCO</name>
<dbReference type="Proteomes" id="UP000824120">
    <property type="component" value="Chromosome 3"/>
</dbReference>
<organism evidence="1 2">
    <name type="scientific">Solanum commersonii</name>
    <name type="common">Commerson's wild potato</name>
    <name type="synonym">Commerson's nightshade</name>
    <dbReference type="NCBI Taxonomy" id="4109"/>
    <lineage>
        <taxon>Eukaryota</taxon>
        <taxon>Viridiplantae</taxon>
        <taxon>Streptophyta</taxon>
        <taxon>Embryophyta</taxon>
        <taxon>Tracheophyta</taxon>
        <taxon>Spermatophyta</taxon>
        <taxon>Magnoliopsida</taxon>
        <taxon>eudicotyledons</taxon>
        <taxon>Gunneridae</taxon>
        <taxon>Pentapetalae</taxon>
        <taxon>asterids</taxon>
        <taxon>lamiids</taxon>
        <taxon>Solanales</taxon>
        <taxon>Solanaceae</taxon>
        <taxon>Solanoideae</taxon>
        <taxon>Solaneae</taxon>
        <taxon>Solanum</taxon>
    </lineage>
</organism>